<dbReference type="PROSITE" id="PS00058">
    <property type="entry name" value="DNA_MISMATCH_REPAIR_1"/>
    <property type="match status" value="1"/>
</dbReference>
<dbReference type="InterPro" id="IPR038973">
    <property type="entry name" value="MutL/Mlh/Pms-like"/>
</dbReference>
<dbReference type="SMART" id="SM01340">
    <property type="entry name" value="DNA_mis_repair"/>
    <property type="match status" value="1"/>
</dbReference>
<dbReference type="GO" id="GO:0005524">
    <property type="term" value="F:ATP binding"/>
    <property type="evidence" value="ECO:0007669"/>
    <property type="project" value="InterPro"/>
</dbReference>
<keyword evidence="5" id="KW-1185">Reference proteome</keyword>
<dbReference type="Pfam" id="PF13589">
    <property type="entry name" value="HATPase_c_3"/>
    <property type="match status" value="1"/>
</dbReference>
<feature type="domain" description="DNA mismatch repair protein S5" evidence="3">
    <location>
        <begin position="237"/>
        <end position="363"/>
    </location>
</feature>
<dbReference type="InterPro" id="IPR014762">
    <property type="entry name" value="DNA_mismatch_repair_CS"/>
</dbReference>
<dbReference type="Gene3D" id="3.30.230.10">
    <property type="match status" value="1"/>
</dbReference>
<dbReference type="NCBIfam" id="TIGR00585">
    <property type="entry name" value="mutl"/>
    <property type="match status" value="1"/>
</dbReference>
<evidence type="ECO:0000313" key="5">
    <source>
        <dbReference type="Proteomes" id="UP000094336"/>
    </source>
</evidence>
<organism evidence="4 5">
    <name type="scientific">Babjeviella inositovora NRRL Y-12698</name>
    <dbReference type="NCBI Taxonomy" id="984486"/>
    <lineage>
        <taxon>Eukaryota</taxon>
        <taxon>Fungi</taxon>
        <taxon>Dikarya</taxon>
        <taxon>Ascomycota</taxon>
        <taxon>Saccharomycotina</taxon>
        <taxon>Pichiomycetes</taxon>
        <taxon>Serinales incertae sedis</taxon>
        <taxon>Babjeviella</taxon>
    </lineage>
</organism>
<dbReference type="GO" id="GO:0140664">
    <property type="term" value="F:ATP-dependent DNA damage sensor activity"/>
    <property type="evidence" value="ECO:0007669"/>
    <property type="project" value="InterPro"/>
</dbReference>
<dbReference type="GO" id="GO:0030983">
    <property type="term" value="F:mismatched DNA binding"/>
    <property type="evidence" value="ECO:0007669"/>
    <property type="project" value="InterPro"/>
</dbReference>
<dbReference type="InterPro" id="IPR036890">
    <property type="entry name" value="HATPase_C_sf"/>
</dbReference>
<dbReference type="EMBL" id="KV454427">
    <property type="protein sequence ID" value="ODQ81421.1"/>
    <property type="molecule type" value="Genomic_DNA"/>
</dbReference>
<reference evidence="5" key="1">
    <citation type="submission" date="2016-05" db="EMBL/GenBank/DDBJ databases">
        <title>Comparative genomics of biotechnologically important yeasts.</title>
        <authorList>
            <consortium name="DOE Joint Genome Institute"/>
            <person name="Riley R."/>
            <person name="Haridas S."/>
            <person name="Wolfe K.H."/>
            <person name="Lopes M.R."/>
            <person name="Hittinger C.T."/>
            <person name="Goker M."/>
            <person name="Salamov A."/>
            <person name="Wisecaver J."/>
            <person name="Long T.M."/>
            <person name="Aerts A.L."/>
            <person name="Barry K."/>
            <person name="Choi C."/>
            <person name="Clum A."/>
            <person name="Coughlan A.Y."/>
            <person name="Deshpande S."/>
            <person name="Douglass A.P."/>
            <person name="Hanson S.J."/>
            <person name="Klenk H.-P."/>
            <person name="Labutti K."/>
            <person name="Lapidus A."/>
            <person name="Lindquist E."/>
            <person name="Lipzen A."/>
            <person name="Meier-Kolthoff J.P."/>
            <person name="Ohm R.A."/>
            <person name="Otillar R.P."/>
            <person name="Pangilinan J."/>
            <person name="Peng Y."/>
            <person name="Rokas A."/>
            <person name="Rosa C.A."/>
            <person name="Scheuner C."/>
            <person name="Sibirny A.A."/>
            <person name="Slot J.C."/>
            <person name="Stielow J.B."/>
            <person name="Sun H."/>
            <person name="Kurtzman C.P."/>
            <person name="Blackwell M."/>
            <person name="Grigoriev I.V."/>
            <person name="Jeffries T.W."/>
        </authorList>
    </citation>
    <scope>NUCLEOTIDE SEQUENCE [LARGE SCALE GENOMIC DNA]</scope>
    <source>
        <strain evidence="5">NRRL Y-12698</strain>
    </source>
</reference>
<dbReference type="GeneID" id="30145694"/>
<evidence type="ECO:0000256" key="1">
    <source>
        <dbReference type="ARBA" id="ARBA00006082"/>
    </source>
</evidence>
<dbReference type="GO" id="GO:0061982">
    <property type="term" value="P:meiosis I cell cycle process"/>
    <property type="evidence" value="ECO:0007669"/>
    <property type="project" value="UniProtKB-ARBA"/>
</dbReference>
<gene>
    <name evidence="4" type="ORF">BABINDRAFT_159716</name>
</gene>
<dbReference type="InterPro" id="IPR002099">
    <property type="entry name" value="MutL/Mlh/PMS"/>
</dbReference>
<dbReference type="GO" id="GO:0016887">
    <property type="term" value="F:ATP hydrolysis activity"/>
    <property type="evidence" value="ECO:0007669"/>
    <property type="project" value="InterPro"/>
</dbReference>
<accession>A0A1E3QUR9</accession>
<dbReference type="Proteomes" id="UP000094336">
    <property type="component" value="Unassembled WGS sequence"/>
</dbReference>
<dbReference type="Gene3D" id="3.30.565.10">
    <property type="entry name" value="Histidine kinase-like ATPase, C-terminal domain"/>
    <property type="match status" value="1"/>
</dbReference>
<name>A0A1E3QUR9_9ASCO</name>
<evidence type="ECO:0000259" key="3">
    <source>
        <dbReference type="SMART" id="SM01340"/>
    </source>
</evidence>
<dbReference type="SUPFAM" id="SSF54211">
    <property type="entry name" value="Ribosomal protein S5 domain 2-like"/>
    <property type="match status" value="1"/>
</dbReference>
<dbReference type="SUPFAM" id="SSF55874">
    <property type="entry name" value="ATPase domain of HSP90 chaperone/DNA topoisomerase II/histidine kinase"/>
    <property type="match status" value="1"/>
</dbReference>
<proteinExistence type="inferred from homology"/>
<dbReference type="GO" id="GO:0032389">
    <property type="term" value="C:MutLalpha complex"/>
    <property type="evidence" value="ECO:0007669"/>
    <property type="project" value="TreeGrafter"/>
</dbReference>
<dbReference type="InterPro" id="IPR014721">
    <property type="entry name" value="Ribsml_uS5_D2-typ_fold_subgr"/>
</dbReference>
<dbReference type="AlphaFoldDB" id="A0A1E3QUR9"/>
<dbReference type="STRING" id="984486.A0A1E3QUR9"/>
<dbReference type="RefSeq" id="XP_018986749.1">
    <property type="nucleotide sequence ID" value="XM_019127841.1"/>
</dbReference>
<protein>
    <recommendedName>
        <fullName evidence="3">DNA mismatch repair protein S5 domain-containing protein</fullName>
    </recommendedName>
</protein>
<dbReference type="OrthoDB" id="10263226at2759"/>
<dbReference type="PANTHER" id="PTHR10073">
    <property type="entry name" value="DNA MISMATCH REPAIR PROTEIN MLH, PMS, MUTL"/>
    <property type="match status" value="1"/>
</dbReference>
<dbReference type="PANTHER" id="PTHR10073:SF44">
    <property type="entry name" value="DNA MISMATCH REPAIR PROTEIN MLH2"/>
    <property type="match status" value="1"/>
</dbReference>
<keyword evidence="2" id="KW-0227">DNA damage</keyword>
<evidence type="ECO:0000256" key="2">
    <source>
        <dbReference type="ARBA" id="ARBA00022763"/>
    </source>
</evidence>
<dbReference type="InterPro" id="IPR020568">
    <property type="entry name" value="Ribosomal_Su5_D2-typ_SF"/>
</dbReference>
<dbReference type="Pfam" id="PF01119">
    <property type="entry name" value="DNA_mis_repair"/>
    <property type="match status" value="1"/>
</dbReference>
<sequence>MSINRIPAHATSAITSTSSIFSPVSAVKEIVDNAIDANSTSIIIEIDSTGGLSHLAVTDNGDGVIKEDRPLMCNNWTTSKIRDIADIVTTTSLGFRGEGLFSLAQLCAQGTMYVTTKTKEDAVAEKWQVGPDGTSGPVRAVSAPRGTLVVVKGLFSSFPVRKNLLAIKSEQTLEEVKRLVVSYAMVHRNIRFVIRYVKVGTNKKVVPNPQRDFVVNPQMKIPNLGDMNSQTRLLMTLHGIRDSSFFSGSVEVLPQWKMEYVLPSMLLNNHVTSVKRSGTKVIAVNGRPLSTTLSFGKAVLRALGKVYSDSRLLLPSVYCLNFAIAPANIDVNVEPEKNNVFTIGVSLKDVCEGLVETLTAVVDKAHSLRENLEGGFAAESRALSYYKGIQDGGNNLGGEPVRDVDRDLKRVTEGWKMDRKLGKDFEMNLEGDLITKDLKRDLEKGLNSATMEISNKKAQPLQAGYYTTTFLPDSLDRDEITDLASDIAKMDHQDATIEKFNSPIYKSLGLQIDTSNTLLGGRKEDSPEKPLVLSSPKVLSQPAYFSHLQYDPSALLTPNTTILSSFQKSQSDLAITSLGILSIGVRGSGNFMRSPTKPKLDSPVPLQEYPLKRPLPPGFECKEGRGITQQATTPTEILRGHLRFIPLPVTGARKSLMNAETLGLRTMCVVSLLDYVSPVSINRVEEEMVWLSRQGLPSAILCGGFAEKLNIPLTDVQLEKLNSGWFVIGKIL</sequence>
<dbReference type="InterPro" id="IPR013507">
    <property type="entry name" value="DNA_mismatch_S5_2-like"/>
</dbReference>
<evidence type="ECO:0000313" key="4">
    <source>
        <dbReference type="EMBL" id="ODQ81421.1"/>
    </source>
</evidence>
<comment type="similarity">
    <text evidence="1">Belongs to the DNA mismatch repair MutL/HexB family.</text>
</comment>
<dbReference type="GO" id="GO:0006298">
    <property type="term" value="P:mismatch repair"/>
    <property type="evidence" value="ECO:0007669"/>
    <property type="project" value="InterPro"/>
</dbReference>